<dbReference type="InterPro" id="IPR007197">
    <property type="entry name" value="rSAM"/>
</dbReference>
<dbReference type="GO" id="GO:0006779">
    <property type="term" value="P:porphyrin-containing compound biosynthetic process"/>
    <property type="evidence" value="ECO:0007669"/>
    <property type="project" value="InterPro"/>
</dbReference>
<dbReference type="SFLD" id="SFLDF00288">
    <property type="entry name" value="HemN-like__clustered_with_nucl"/>
    <property type="match status" value="1"/>
</dbReference>
<keyword evidence="3 9" id="KW-0349">Heme</keyword>
<evidence type="ECO:0000256" key="5">
    <source>
        <dbReference type="ARBA" id="ARBA00022723"/>
    </source>
</evidence>
<dbReference type="Gene3D" id="3.20.20.70">
    <property type="entry name" value="Aldolase class I"/>
    <property type="match status" value="1"/>
</dbReference>
<dbReference type="InterPro" id="IPR013785">
    <property type="entry name" value="Aldolase_TIM"/>
</dbReference>
<evidence type="ECO:0000313" key="11">
    <source>
        <dbReference type="EMBL" id="HIR71715.1"/>
    </source>
</evidence>
<keyword evidence="8 9" id="KW-0143">Chaperone</keyword>
<reference evidence="11" key="1">
    <citation type="submission" date="2020-10" db="EMBL/GenBank/DDBJ databases">
        <authorList>
            <person name="Gilroy R."/>
        </authorList>
    </citation>
    <scope>NUCLEOTIDE SEQUENCE</scope>
    <source>
        <strain evidence="11">ChiSjej5B23-6657</strain>
    </source>
</reference>
<dbReference type="PANTHER" id="PTHR13932:SF5">
    <property type="entry name" value="RADICAL S-ADENOSYL METHIONINE DOMAIN-CONTAINING PROTEIN 1, MITOCHONDRIAL"/>
    <property type="match status" value="1"/>
</dbReference>
<dbReference type="SUPFAM" id="SSF102114">
    <property type="entry name" value="Radical SAM enzymes"/>
    <property type="match status" value="1"/>
</dbReference>
<dbReference type="InterPro" id="IPR058240">
    <property type="entry name" value="rSAM_sf"/>
</dbReference>
<keyword evidence="9" id="KW-0004">4Fe-4S</keyword>
<comment type="caution">
    <text evidence="11">The sequence shown here is derived from an EMBL/GenBank/DDBJ whole genome shotgun (WGS) entry which is preliminary data.</text>
</comment>
<comment type="function">
    <text evidence="9">Probably acts as a heme chaperone, transferring heme to an unknown acceptor. Binds one molecule of heme per monomer, possibly covalently. Binds 1 [4Fe-4S] cluster. The cluster is coordinated with 3 cysteines and an exchangeable S-adenosyl-L-methionine.</text>
</comment>
<evidence type="ECO:0000256" key="6">
    <source>
        <dbReference type="ARBA" id="ARBA00023004"/>
    </source>
</evidence>
<dbReference type="GO" id="GO:0051539">
    <property type="term" value="F:4 iron, 4 sulfur cluster binding"/>
    <property type="evidence" value="ECO:0007669"/>
    <property type="project" value="UniProtKB-UniRule"/>
</dbReference>
<gene>
    <name evidence="11" type="primary">hemW</name>
    <name evidence="11" type="ORF">IAA55_10625</name>
</gene>
<dbReference type="EMBL" id="DVHM01000183">
    <property type="protein sequence ID" value="HIR71715.1"/>
    <property type="molecule type" value="Genomic_DNA"/>
</dbReference>
<evidence type="ECO:0000256" key="1">
    <source>
        <dbReference type="ARBA" id="ARBA00006100"/>
    </source>
</evidence>
<protein>
    <recommendedName>
        <fullName evidence="2 9">Heme chaperone HemW</fullName>
    </recommendedName>
</protein>
<keyword evidence="9" id="KW-0963">Cytoplasm</keyword>
<evidence type="ECO:0000256" key="8">
    <source>
        <dbReference type="ARBA" id="ARBA00023186"/>
    </source>
</evidence>
<evidence type="ECO:0000256" key="3">
    <source>
        <dbReference type="ARBA" id="ARBA00022617"/>
    </source>
</evidence>
<dbReference type="Pfam" id="PF06969">
    <property type="entry name" value="HemN_C"/>
    <property type="match status" value="1"/>
</dbReference>
<dbReference type="InterPro" id="IPR006638">
    <property type="entry name" value="Elp3/MiaA/NifB-like_rSAM"/>
</dbReference>
<dbReference type="InterPro" id="IPR010723">
    <property type="entry name" value="HemN_C"/>
</dbReference>
<comment type="subcellular location">
    <subcellularLocation>
        <location evidence="9">Cytoplasm</location>
    </subcellularLocation>
</comment>
<dbReference type="Proteomes" id="UP000823912">
    <property type="component" value="Unassembled WGS sequence"/>
</dbReference>
<evidence type="ECO:0000256" key="4">
    <source>
        <dbReference type="ARBA" id="ARBA00022691"/>
    </source>
</evidence>
<dbReference type="NCBIfam" id="TIGR00539">
    <property type="entry name" value="hemN_rel"/>
    <property type="match status" value="1"/>
</dbReference>
<dbReference type="CDD" id="cd01335">
    <property type="entry name" value="Radical_SAM"/>
    <property type="match status" value="1"/>
</dbReference>
<accession>A0A9D1EB59</accession>
<dbReference type="InterPro" id="IPR034505">
    <property type="entry name" value="Coproporphyrinogen-III_oxidase"/>
</dbReference>
<dbReference type="SFLD" id="SFLDS00029">
    <property type="entry name" value="Radical_SAM"/>
    <property type="match status" value="1"/>
</dbReference>
<dbReference type="InterPro" id="IPR004559">
    <property type="entry name" value="HemW-like"/>
</dbReference>
<comment type="similarity">
    <text evidence="1">Belongs to the anaerobic coproporphyrinogen-III oxidase family. HemW subfamily.</text>
</comment>
<dbReference type="SFLD" id="SFLDG01065">
    <property type="entry name" value="anaerobic_coproporphyrinogen-I"/>
    <property type="match status" value="1"/>
</dbReference>
<keyword evidence="5 9" id="KW-0479">Metal-binding</keyword>
<keyword evidence="4 9" id="KW-0949">S-adenosyl-L-methionine</keyword>
<dbReference type="GO" id="GO:0004109">
    <property type="term" value="F:coproporphyrinogen oxidase activity"/>
    <property type="evidence" value="ECO:0007669"/>
    <property type="project" value="InterPro"/>
</dbReference>
<dbReference type="AlphaFoldDB" id="A0A9D1EB59"/>
<proteinExistence type="inferred from homology"/>
<evidence type="ECO:0000256" key="2">
    <source>
        <dbReference type="ARBA" id="ARBA00017228"/>
    </source>
</evidence>
<keyword evidence="7 9" id="KW-0411">Iron-sulfur</keyword>
<sequence length="421" mass="48432">MKIREKDVREKGLELYLHIPFCVKKCDYCDFLSGPADGQAKRAYFEAMKREIRYMGRWWRDRWTEGAAGREHEMADPSELPGVRSIFFGGGTPSLPEAEEIAGLMEILRESFSIENGAEITLECNPGTVTEEKLHIYKQCGVNRLSIGLQSADEEELRTLGRIHTYDQFLETYAKARKAGFSNISVDLMEGLPGQTWQKLSATLEKVAALGPEHISLYSLIIEEGTPFYDRYQKDVEKREEGLPTEALPDEDAEYDLARRSADFLEEHGYHQYEISNYARDGFACRHNVGYWRRVPYLGFGVGAASLAFGRRWNNLRDQKTYTELCGKWESWGDTSPLWDQMTELSDQDAMEEFMFLGLRMREGVSMETFENMFARPMVEVYGDVLERLKELGLLEIDDDRVRLTRRGMEVSNVALAEFLL</sequence>
<evidence type="ECO:0000313" key="12">
    <source>
        <dbReference type="Proteomes" id="UP000823912"/>
    </source>
</evidence>
<name>A0A9D1EB59_9FIRM</name>
<organism evidence="11 12">
    <name type="scientific">Candidatus Pullilachnospira gallistercoris</name>
    <dbReference type="NCBI Taxonomy" id="2840911"/>
    <lineage>
        <taxon>Bacteria</taxon>
        <taxon>Bacillati</taxon>
        <taxon>Bacillota</taxon>
        <taxon>Clostridia</taxon>
        <taxon>Lachnospirales</taxon>
        <taxon>Lachnospiraceae</taxon>
        <taxon>Lachnospiraceae incertae sedis</taxon>
        <taxon>Candidatus Pullilachnospira</taxon>
    </lineage>
</organism>
<evidence type="ECO:0000256" key="7">
    <source>
        <dbReference type="ARBA" id="ARBA00023014"/>
    </source>
</evidence>
<evidence type="ECO:0000256" key="9">
    <source>
        <dbReference type="RuleBase" id="RU364116"/>
    </source>
</evidence>
<feature type="domain" description="Radical SAM core" evidence="10">
    <location>
        <begin position="7"/>
        <end position="265"/>
    </location>
</feature>
<keyword evidence="6 9" id="KW-0408">Iron</keyword>
<dbReference type="SMART" id="SM00729">
    <property type="entry name" value="Elp3"/>
    <property type="match status" value="1"/>
</dbReference>
<dbReference type="PROSITE" id="PS51918">
    <property type="entry name" value="RADICAL_SAM"/>
    <property type="match status" value="1"/>
</dbReference>
<dbReference type="GO" id="GO:0005737">
    <property type="term" value="C:cytoplasm"/>
    <property type="evidence" value="ECO:0007669"/>
    <property type="project" value="UniProtKB-SubCell"/>
</dbReference>
<dbReference type="Pfam" id="PF04055">
    <property type="entry name" value="Radical_SAM"/>
    <property type="match status" value="1"/>
</dbReference>
<evidence type="ECO:0000259" key="10">
    <source>
        <dbReference type="PROSITE" id="PS51918"/>
    </source>
</evidence>
<dbReference type="SFLD" id="SFLDF00562">
    <property type="entry name" value="HemN-like__clustered_with_heat"/>
    <property type="match status" value="1"/>
</dbReference>
<dbReference type="GO" id="GO:0046872">
    <property type="term" value="F:metal ion binding"/>
    <property type="evidence" value="ECO:0007669"/>
    <property type="project" value="UniProtKB-UniRule"/>
</dbReference>
<reference evidence="11" key="2">
    <citation type="journal article" date="2021" name="PeerJ">
        <title>Extensive microbial diversity within the chicken gut microbiome revealed by metagenomics and culture.</title>
        <authorList>
            <person name="Gilroy R."/>
            <person name="Ravi A."/>
            <person name="Getino M."/>
            <person name="Pursley I."/>
            <person name="Horton D.L."/>
            <person name="Alikhan N.F."/>
            <person name="Baker D."/>
            <person name="Gharbi K."/>
            <person name="Hall N."/>
            <person name="Watson M."/>
            <person name="Adriaenssens E.M."/>
            <person name="Foster-Nyarko E."/>
            <person name="Jarju S."/>
            <person name="Secka A."/>
            <person name="Antonio M."/>
            <person name="Oren A."/>
            <person name="Chaudhuri R.R."/>
            <person name="La Ragione R."/>
            <person name="Hildebrand F."/>
            <person name="Pallen M.J."/>
        </authorList>
    </citation>
    <scope>NUCLEOTIDE SEQUENCE</scope>
    <source>
        <strain evidence="11">ChiSjej5B23-6657</strain>
    </source>
</reference>
<dbReference type="PANTHER" id="PTHR13932">
    <property type="entry name" value="COPROPORPHYRINIGEN III OXIDASE"/>
    <property type="match status" value="1"/>
</dbReference>